<dbReference type="InterPro" id="IPR057676">
    <property type="entry name" value="PH_S11IP_C"/>
</dbReference>
<keyword evidence="7" id="KW-1185">Reference proteome</keyword>
<evidence type="ECO:0000256" key="3">
    <source>
        <dbReference type="SAM" id="MobiDB-lite"/>
    </source>
</evidence>
<feature type="domain" description="PLEKHM2 PH" evidence="4">
    <location>
        <begin position="646"/>
        <end position="718"/>
    </location>
</feature>
<evidence type="ECO:0000259" key="5">
    <source>
        <dbReference type="Pfam" id="PF25624"/>
    </source>
</evidence>
<protein>
    <recommendedName>
        <fullName evidence="8">Serine/threonine-protein kinase 11-interacting protein</fullName>
    </recommendedName>
</protein>
<dbReference type="Pfam" id="PF25624">
    <property type="entry name" value="PH_S11IP_C"/>
    <property type="match status" value="1"/>
</dbReference>
<sequence>MTALLWLNLEGNPLSYHKRHRVLTSKYLHSSLAENKFILDHHPLSKSEKLIVAENRLFAIRSSTFSKDNASSLGDSVISNITTELMMNSQEGSVRLEQQIDKTNKLDSSISKTRRKTNVREVNIADDIDRNADGKIAVTDKLTNSYLEMSLDHLETKKKILALREKFGGDNWLSSQGGSFVQDIMGLERTSNPAIVTTSAADMFSPNRIDSLGKLLSTTNDSCHESFSEVFSPTKNDSQIENQSEKLTEYNNDLQTGDDMIEKKQIVDSSDYYDLGLNEGDLFLVKKMREGVHDEMEELFLIITLENILERDPISEKIKYRWSMDTVLSCLMGRGESVTIDFIFDTTRRDRQNRTYYVESVNDAIKVVKIVEKSIKTRPLLLKVFKCMKCSTHFSLDCDYLLTIPNTTSTNTKQPMCPSCKSTLVIQSDELLTPDNNDDKSVEKINNVEKNDSIKDRDAIVNLRHSTSQSSIGTATSLDDSRESTPSTGTVTKKYESDIEILSNPSQSSIEVLDDGSKSSSTPNRKRSSEERRIAIAPNLLTIPDTTLAMAGLTESSSSGSLTDSICTTYESKKVKTPEHVAESEKPEIVKGIKDPIYAPVANLTSMLGGLLQTMKIGNHKESPIQLEKESDVLHNDIQYSYTNFTSVDHRIKLHLILNVFELENEELVLFLRADILMQNQPMPFPGCLVLSTSKIYVLRVIGTEGENPQRWLHKEISWTIDLLRTFAPLPFKQGVLVELKQPIKFSEESANFVFICILQDFQRTSNLLFYLTDLVLPASCEVAFSIPDQCTTSIHNLMMSSRHYRDSDAVRIFAVFSSASLQLEMNVVKIEIGGLLVTTSSLVLIDDKMHWLHSQTNETPSKFTEQPISNLIEVFHDGFLLSLNFFDEIAGIEQLWTLTFVSSGAAEAVINAIQPPWEELFSVPLQIINKISIQQKNEQKS</sequence>
<feature type="domain" description="STK11-interacting protein C-terminal PH" evidence="5">
    <location>
        <begin position="836"/>
        <end position="929"/>
    </location>
</feature>
<evidence type="ECO:0000313" key="6">
    <source>
        <dbReference type="EMBL" id="KAK0157377.1"/>
    </source>
</evidence>
<comment type="caution">
    <text evidence="6">The sequence shown here is derived from an EMBL/GenBank/DDBJ whole genome shotgun (WGS) entry which is preliminary data.</text>
</comment>
<organism evidence="6 7">
    <name type="scientific">Microctonus aethiopoides</name>
    <dbReference type="NCBI Taxonomy" id="144406"/>
    <lineage>
        <taxon>Eukaryota</taxon>
        <taxon>Metazoa</taxon>
        <taxon>Ecdysozoa</taxon>
        <taxon>Arthropoda</taxon>
        <taxon>Hexapoda</taxon>
        <taxon>Insecta</taxon>
        <taxon>Pterygota</taxon>
        <taxon>Neoptera</taxon>
        <taxon>Endopterygota</taxon>
        <taxon>Hymenoptera</taxon>
        <taxon>Apocrita</taxon>
        <taxon>Ichneumonoidea</taxon>
        <taxon>Braconidae</taxon>
        <taxon>Euphorinae</taxon>
        <taxon>Microctonus</taxon>
    </lineage>
</organism>
<evidence type="ECO:0000313" key="7">
    <source>
        <dbReference type="Proteomes" id="UP001168990"/>
    </source>
</evidence>
<dbReference type="GO" id="GO:0005737">
    <property type="term" value="C:cytoplasm"/>
    <property type="evidence" value="ECO:0007669"/>
    <property type="project" value="UniProtKB-SubCell"/>
</dbReference>
<dbReference type="InterPro" id="IPR057288">
    <property type="entry name" value="PH_PLEKHM2"/>
</dbReference>
<feature type="compositionally biased region" description="Polar residues" evidence="3">
    <location>
        <begin position="465"/>
        <end position="491"/>
    </location>
</feature>
<dbReference type="EMBL" id="JAQQBS010001425">
    <property type="protein sequence ID" value="KAK0157377.1"/>
    <property type="molecule type" value="Genomic_DNA"/>
</dbReference>
<evidence type="ECO:0000256" key="2">
    <source>
        <dbReference type="ARBA" id="ARBA00022490"/>
    </source>
</evidence>
<accession>A0AA39C3X9</accession>
<evidence type="ECO:0008006" key="8">
    <source>
        <dbReference type="Google" id="ProtNLM"/>
    </source>
</evidence>
<keyword evidence="2" id="KW-0963">Cytoplasm</keyword>
<evidence type="ECO:0000259" key="4">
    <source>
        <dbReference type="Pfam" id="PF23142"/>
    </source>
</evidence>
<evidence type="ECO:0000256" key="1">
    <source>
        <dbReference type="ARBA" id="ARBA00004496"/>
    </source>
</evidence>
<reference evidence="6" key="2">
    <citation type="submission" date="2023-03" db="EMBL/GenBank/DDBJ databases">
        <authorList>
            <person name="Inwood S.N."/>
            <person name="Skelly J.G."/>
            <person name="Guhlin J."/>
            <person name="Harrop T.W.R."/>
            <person name="Goldson S.G."/>
            <person name="Dearden P.K."/>
        </authorList>
    </citation>
    <scope>NUCLEOTIDE SEQUENCE</scope>
    <source>
        <strain evidence="6">Irish</strain>
        <tissue evidence="6">Whole body</tissue>
    </source>
</reference>
<dbReference type="Pfam" id="PF23142">
    <property type="entry name" value="PH_PLEKHM2"/>
    <property type="match status" value="1"/>
</dbReference>
<dbReference type="AlphaFoldDB" id="A0AA39C3X9"/>
<dbReference type="Proteomes" id="UP001168990">
    <property type="component" value="Unassembled WGS sequence"/>
</dbReference>
<feature type="region of interest" description="Disordered" evidence="3">
    <location>
        <begin position="465"/>
        <end position="533"/>
    </location>
</feature>
<proteinExistence type="predicted"/>
<comment type="subcellular location">
    <subcellularLocation>
        <location evidence="1">Cytoplasm</location>
    </subcellularLocation>
</comment>
<reference evidence="6" key="1">
    <citation type="journal article" date="2023" name="bioRxiv">
        <title>Scaffold-level genome assemblies of two parasitoid biocontrol wasps reveal the parthenogenesis mechanism and an associated novel virus.</title>
        <authorList>
            <person name="Inwood S."/>
            <person name="Skelly J."/>
            <person name="Guhlin J."/>
            <person name="Harrop T."/>
            <person name="Goldson S."/>
            <person name="Dearden P."/>
        </authorList>
    </citation>
    <scope>NUCLEOTIDE SEQUENCE</scope>
    <source>
        <strain evidence="6">Irish</strain>
        <tissue evidence="6">Whole body</tissue>
    </source>
</reference>
<gene>
    <name evidence="6" type="ORF">PV328_011126</name>
</gene>
<name>A0AA39C3X9_9HYME</name>